<dbReference type="EMBL" id="MFGB01000023">
    <property type="protein sequence ID" value="OGF25134.1"/>
    <property type="molecule type" value="Genomic_DNA"/>
</dbReference>
<evidence type="ECO:0000259" key="1">
    <source>
        <dbReference type="Pfam" id="PF04909"/>
    </source>
</evidence>
<gene>
    <name evidence="2" type="ORF">A2227_07340</name>
</gene>
<name>A0A1F5SEK2_9BACT</name>
<dbReference type="Pfam" id="PF04909">
    <property type="entry name" value="Amidohydro_2"/>
    <property type="match status" value="1"/>
</dbReference>
<dbReference type="STRING" id="1797994.A2227_07340"/>
<sequence length="342" mass="39085">MAGNIIDVHCHLFAFDLKDGFVNTQFIRSLRMNSYLKGIGVDPYDLNDPYFYNIERLHEEYRNAMLRHIEESALSHVVVLPFDGVYDLDGKLDKTHTSLYVSNDAVWELHRLSPDKIIPAASINPVRADWREELAKCIERGIKIMKWLPSVMSFSPDGGAYFPVRRVEEYSSHINEFYDLTRDAGITILTHVGFEFALPVLKRLYARLERLGLPLSKNVSLCAAHLAGGTPYVNRSGQFNLMKIMVKARANLYFDTAGMSSVHRKARLKASLADEIIHSRIVYGSDYPIRVSSRPFLTELKAAGLLEEFRDTKNPFDRDILIKRAMGMNNDDFARGYELMNQ</sequence>
<dbReference type="SUPFAM" id="SSF51556">
    <property type="entry name" value="Metallo-dependent hydrolases"/>
    <property type="match status" value="1"/>
</dbReference>
<reference evidence="2 3" key="1">
    <citation type="journal article" date="2016" name="Nat. Commun.">
        <title>Thousands of microbial genomes shed light on interconnected biogeochemical processes in an aquifer system.</title>
        <authorList>
            <person name="Anantharaman K."/>
            <person name="Brown C.T."/>
            <person name="Hug L.A."/>
            <person name="Sharon I."/>
            <person name="Castelle C.J."/>
            <person name="Probst A.J."/>
            <person name="Thomas B.C."/>
            <person name="Singh A."/>
            <person name="Wilkins M.J."/>
            <person name="Karaoz U."/>
            <person name="Brodie E.L."/>
            <person name="Williams K.H."/>
            <person name="Hubbard S.S."/>
            <person name="Banfield J.F."/>
        </authorList>
    </citation>
    <scope>NUCLEOTIDE SEQUENCE [LARGE SCALE GENOMIC DNA]</scope>
</reference>
<dbReference type="AlphaFoldDB" id="A0A1F5SEK2"/>
<evidence type="ECO:0000313" key="2">
    <source>
        <dbReference type="EMBL" id="OGF25134.1"/>
    </source>
</evidence>
<dbReference type="Gene3D" id="3.20.20.140">
    <property type="entry name" value="Metal-dependent hydrolases"/>
    <property type="match status" value="1"/>
</dbReference>
<comment type="caution">
    <text evidence="2">The sequence shown here is derived from an EMBL/GenBank/DDBJ whole genome shotgun (WGS) entry which is preliminary data.</text>
</comment>
<dbReference type="InterPro" id="IPR032466">
    <property type="entry name" value="Metal_Hydrolase"/>
</dbReference>
<dbReference type="InterPro" id="IPR006680">
    <property type="entry name" value="Amidohydro-rel"/>
</dbReference>
<accession>A0A1F5SEK2</accession>
<evidence type="ECO:0000313" key="3">
    <source>
        <dbReference type="Proteomes" id="UP000178367"/>
    </source>
</evidence>
<organism evidence="2 3">
    <name type="scientific">Candidatus Falkowbacteria bacterium RIFOXYA2_FULL_47_19</name>
    <dbReference type="NCBI Taxonomy" id="1797994"/>
    <lineage>
        <taxon>Bacteria</taxon>
        <taxon>Candidatus Falkowiibacteriota</taxon>
    </lineage>
</organism>
<proteinExistence type="predicted"/>
<dbReference type="Proteomes" id="UP000178367">
    <property type="component" value="Unassembled WGS sequence"/>
</dbReference>
<feature type="domain" description="Amidohydrolase-related" evidence="1">
    <location>
        <begin position="6"/>
        <end position="296"/>
    </location>
</feature>
<dbReference type="GO" id="GO:0016787">
    <property type="term" value="F:hydrolase activity"/>
    <property type="evidence" value="ECO:0007669"/>
    <property type="project" value="InterPro"/>
</dbReference>
<protein>
    <recommendedName>
        <fullName evidence="1">Amidohydrolase-related domain-containing protein</fullName>
    </recommendedName>
</protein>